<dbReference type="EMBL" id="PDKO01000006">
    <property type="protein sequence ID" value="RXJ62840.1"/>
    <property type="molecule type" value="Genomic_DNA"/>
</dbReference>
<protein>
    <submittedName>
        <fullName evidence="2">NrdH-redoxin</fullName>
    </submittedName>
</protein>
<comment type="caution">
    <text evidence="2">The sequence shown here is derived from an EMBL/GenBank/DDBJ whole genome shotgun (WGS) entry which is preliminary data.</text>
</comment>
<dbReference type="GO" id="GO:0009055">
    <property type="term" value="F:electron transfer activity"/>
    <property type="evidence" value="ECO:0007669"/>
    <property type="project" value="TreeGrafter"/>
</dbReference>
<dbReference type="InterPro" id="IPR002109">
    <property type="entry name" value="Glutaredoxin"/>
</dbReference>
<dbReference type="GO" id="GO:0045454">
    <property type="term" value="P:cell redox homeostasis"/>
    <property type="evidence" value="ECO:0007669"/>
    <property type="project" value="TreeGrafter"/>
</dbReference>
<dbReference type="Pfam" id="PF00462">
    <property type="entry name" value="Glutaredoxin"/>
    <property type="match status" value="1"/>
</dbReference>
<dbReference type="InterPro" id="IPR051548">
    <property type="entry name" value="Grx-like_ET"/>
</dbReference>
<organism evidence="2 3">
    <name type="scientific">Halarcobacter anaerophilus</name>
    <dbReference type="NCBI Taxonomy" id="877500"/>
    <lineage>
        <taxon>Bacteria</taxon>
        <taxon>Pseudomonadati</taxon>
        <taxon>Campylobacterota</taxon>
        <taxon>Epsilonproteobacteria</taxon>
        <taxon>Campylobacterales</taxon>
        <taxon>Arcobacteraceae</taxon>
        <taxon>Halarcobacter</taxon>
    </lineage>
</organism>
<dbReference type="Proteomes" id="UP000290191">
    <property type="component" value="Unassembled WGS sequence"/>
</dbReference>
<dbReference type="CDD" id="cd02976">
    <property type="entry name" value="NrdH"/>
    <property type="match status" value="1"/>
</dbReference>
<sequence>MKQVALFTLPKCKWCNEAKAYLKAKKIKFNLIDLSTNKKALNDCKKHGCSGAPVVLIENQWICGFDKNKINKALGIK</sequence>
<dbReference type="SUPFAM" id="SSF52833">
    <property type="entry name" value="Thioredoxin-like"/>
    <property type="match status" value="1"/>
</dbReference>
<dbReference type="PANTHER" id="PTHR34386:SF1">
    <property type="entry name" value="GLUTAREDOXIN-LIKE PROTEIN NRDH"/>
    <property type="match status" value="1"/>
</dbReference>
<accession>A0A4Q0XYT3</accession>
<dbReference type="OrthoDB" id="9814618at2"/>
<proteinExistence type="predicted"/>
<dbReference type="Gene3D" id="3.40.30.10">
    <property type="entry name" value="Glutaredoxin"/>
    <property type="match status" value="1"/>
</dbReference>
<evidence type="ECO:0000313" key="3">
    <source>
        <dbReference type="Proteomes" id="UP000290191"/>
    </source>
</evidence>
<reference evidence="2 3" key="1">
    <citation type="submission" date="2017-10" db="EMBL/GenBank/DDBJ databases">
        <title>Genomics of the genus Arcobacter.</title>
        <authorList>
            <person name="Perez-Cataluna A."/>
            <person name="Figueras M.J."/>
        </authorList>
    </citation>
    <scope>NUCLEOTIDE SEQUENCE [LARGE SCALE GENOMIC DNA]</scope>
    <source>
        <strain evidence="2 3">DSM 24636</strain>
    </source>
</reference>
<dbReference type="RefSeq" id="WP_044417474.1">
    <property type="nucleotide sequence ID" value="NZ_CP041070.1"/>
</dbReference>
<dbReference type="PANTHER" id="PTHR34386">
    <property type="entry name" value="GLUTAREDOXIN"/>
    <property type="match status" value="1"/>
</dbReference>
<keyword evidence="3" id="KW-1185">Reference proteome</keyword>
<dbReference type="InterPro" id="IPR036249">
    <property type="entry name" value="Thioredoxin-like_sf"/>
</dbReference>
<name>A0A4Q0XYT3_9BACT</name>
<evidence type="ECO:0000259" key="1">
    <source>
        <dbReference type="Pfam" id="PF00462"/>
    </source>
</evidence>
<dbReference type="STRING" id="877500.GCA_000935065_01868"/>
<dbReference type="PROSITE" id="PS51354">
    <property type="entry name" value="GLUTAREDOXIN_2"/>
    <property type="match status" value="1"/>
</dbReference>
<dbReference type="AlphaFoldDB" id="A0A4Q0XYT3"/>
<gene>
    <name evidence="2" type="ORF">CRV06_08375</name>
</gene>
<evidence type="ECO:0000313" key="2">
    <source>
        <dbReference type="EMBL" id="RXJ62840.1"/>
    </source>
</evidence>
<feature type="domain" description="Glutaredoxin" evidence="1">
    <location>
        <begin position="4"/>
        <end position="61"/>
    </location>
</feature>